<accession>A0ACC1B8U5</accession>
<dbReference type="EMBL" id="CM047902">
    <property type="protein sequence ID" value="KAJ0095350.1"/>
    <property type="molecule type" value="Genomic_DNA"/>
</dbReference>
<proteinExistence type="predicted"/>
<protein>
    <submittedName>
        <fullName evidence="1">Uncharacterized protein</fullName>
    </submittedName>
</protein>
<reference evidence="2" key="1">
    <citation type="journal article" date="2023" name="G3 (Bethesda)">
        <title>Genome assembly and association tests identify interacting loci associated with vigor, precocity, and sex in interspecific pistachio rootstocks.</title>
        <authorList>
            <person name="Palmer W."/>
            <person name="Jacygrad E."/>
            <person name="Sagayaradj S."/>
            <person name="Cavanaugh K."/>
            <person name="Han R."/>
            <person name="Bertier L."/>
            <person name="Beede B."/>
            <person name="Kafkas S."/>
            <person name="Golino D."/>
            <person name="Preece J."/>
            <person name="Michelmore R."/>
        </authorList>
    </citation>
    <scope>NUCLEOTIDE SEQUENCE [LARGE SCALE GENOMIC DNA]</scope>
</reference>
<dbReference type="Proteomes" id="UP001164250">
    <property type="component" value="Chromosome 6"/>
</dbReference>
<sequence length="251" mass="28331">MIVMEEKGNVKSIASEIFIVQMQKMGKFWNLGLGIGIGIGGLTVLIVVLLIWFIRHRRKKQKYDNFNSRYTASNPSSNSELQLGSAYYGVPIFSYTELAEATNNFSEANEVGDGGFGTVYYAKLRDEREVAVKRLYEHNHRRHQQIQKRATEELIDPSLGYQSDAEVKRMTTSVAELAFLCLQQNKEMRPAMDEILEELKRIESGESKLKSVQQPPDCDDLALMKHIQMPSSPISVTTNWVSSDTTSNVSG</sequence>
<gene>
    <name evidence="1" type="ORF">Patl1_15142</name>
</gene>
<name>A0ACC1B8U5_9ROSI</name>
<keyword evidence="2" id="KW-1185">Reference proteome</keyword>
<comment type="caution">
    <text evidence="1">The sequence shown here is derived from an EMBL/GenBank/DDBJ whole genome shotgun (WGS) entry which is preliminary data.</text>
</comment>
<evidence type="ECO:0000313" key="1">
    <source>
        <dbReference type="EMBL" id="KAJ0095350.1"/>
    </source>
</evidence>
<organism evidence="1 2">
    <name type="scientific">Pistacia atlantica</name>
    <dbReference type="NCBI Taxonomy" id="434234"/>
    <lineage>
        <taxon>Eukaryota</taxon>
        <taxon>Viridiplantae</taxon>
        <taxon>Streptophyta</taxon>
        <taxon>Embryophyta</taxon>
        <taxon>Tracheophyta</taxon>
        <taxon>Spermatophyta</taxon>
        <taxon>Magnoliopsida</taxon>
        <taxon>eudicotyledons</taxon>
        <taxon>Gunneridae</taxon>
        <taxon>Pentapetalae</taxon>
        <taxon>rosids</taxon>
        <taxon>malvids</taxon>
        <taxon>Sapindales</taxon>
        <taxon>Anacardiaceae</taxon>
        <taxon>Pistacia</taxon>
    </lineage>
</organism>
<evidence type="ECO:0000313" key="2">
    <source>
        <dbReference type="Proteomes" id="UP001164250"/>
    </source>
</evidence>